<dbReference type="PANTHER" id="PTHR43479:SF11">
    <property type="entry name" value="ACREF_ENVCD OPERON REPRESSOR-RELATED"/>
    <property type="match status" value="1"/>
</dbReference>
<dbReference type="EMBL" id="ABCK01000023">
    <property type="protein sequence ID" value="EDM25852.1"/>
    <property type="molecule type" value="Genomic_DNA"/>
</dbReference>
<feature type="DNA-binding region" description="H-T-H motif" evidence="4">
    <location>
        <begin position="24"/>
        <end position="43"/>
    </location>
</feature>
<dbReference type="Gene3D" id="1.10.357.10">
    <property type="entry name" value="Tetracycline Repressor, domain 2"/>
    <property type="match status" value="1"/>
</dbReference>
<evidence type="ECO:0000256" key="2">
    <source>
        <dbReference type="ARBA" id="ARBA00023125"/>
    </source>
</evidence>
<dbReference type="OrthoDB" id="9814200at2"/>
<organism evidence="6 7">
    <name type="scientific">Lentisphaera araneosa HTCC2155</name>
    <dbReference type="NCBI Taxonomy" id="313628"/>
    <lineage>
        <taxon>Bacteria</taxon>
        <taxon>Pseudomonadati</taxon>
        <taxon>Lentisphaerota</taxon>
        <taxon>Lentisphaeria</taxon>
        <taxon>Lentisphaerales</taxon>
        <taxon>Lentisphaeraceae</taxon>
        <taxon>Lentisphaera</taxon>
    </lineage>
</organism>
<accession>A6DRA5</accession>
<dbReference type="Pfam" id="PF00440">
    <property type="entry name" value="TetR_N"/>
    <property type="match status" value="1"/>
</dbReference>
<evidence type="ECO:0000256" key="3">
    <source>
        <dbReference type="ARBA" id="ARBA00023163"/>
    </source>
</evidence>
<dbReference type="InterPro" id="IPR009057">
    <property type="entry name" value="Homeodomain-like_sf"/>
</dbReference>
<evidence type="ECO:0000313" key="6">
    <source>
        <dbReference type="EMBL" id="EDM25852.1"/>
    </source>
</evidence>
<feature type="domain" description="HTH tetR-type" evidence="5">
    <location>
        <begin position="1"/>
        <end position="61"/>
    </location>
</feature>
<keyword evidence="7" id="KW-1185">Reference proteome</keyword>
<dbReference type="InterPro" id="IPR023772">
    <property type="entry name" value="DNA-bd_HTH_TetR-type_CS"/>
</dbReference>
<dbReference type="eggNOG" id="COG1309">
    <property type="taxonomic scope" value="Bacteria"/>
</dbReference>
<keyword evidence="3" id="KW-0804">Transcription</keyword>
<sequence length="209" mass="24193">MDKREKILEAASKNFKDRGFASTTISKIAKDANIGKGTIYEYFNSKEELLMYCCIENCQAVEASLDSLVEAFEESNNNPVKIIYTTIHTVLSEFFKKGVEENRLFYELSLLIATNPQIKTIVSQEFQLKVAHWQSLALADYQKGLEQGYFRDIDNPEDLACFIVATIDGLIWQMQWANEDELLTRPERMANMYLNLILKEPHRLEEFIK</sequence>
<gene>
    <name evidence="6" type="ORF">LNTAR_01557</name>
</gene>
<dbReference type="InterPro" id="IPR050624">
    <property type="entry name" value="HTH-type_Tx_Regulator"/>
</dbReference>
<dbReference type="AlphaFoldDB" id="A6DRA5"/>
<name>A6DRA5_9BACT</name>
<keyword evidence="2 4" id="KW-0238">DNA-binding</keyword>
<keyword evidence="1" id="KW-0805">Transcription regulation</keyword>
<dbReference type="STRING" id="313628.LNTAR_01557"/>
<evidence type="ECO:0000256" key="4">
    <source>
        <dbReference type="PROSITE-ProRule" id="PRU00335"/>
    </source>
</evidence>
<proteinExistence type="predicted"/>
<dbReference type="PROSITE" id="PS50977">
    <property type="entry name" value="HTH_TETR_2"/>
    <property type="match status" value="1"/>
</dbReference>
<dbReference type="RefSeq" id="WP_007280377.1">
    <property type="nucleotide sequence ID" value="NZ_ABCK01000023.1"/>
</dbReference>
<dbReference type="InterPro" id="IPR001647">
    <property type="entry name" value="HTH_TetR"/>
</dbReference>
<dbReference type="PRINTS" id="PR00455">
    <property type="entry name" value="HTHTETR"/>
</dbReference>
<protein>
    <submittedName>
        <fullName evidence="6">Transcriptional regulator, tetR family protein</fullName>
    </submittedName>
</protein>
<evidence type="ECO:0000256" key="1">
    <source>
        <dbReference type="ARBA" id="ARBA00023015"/>
    </source>
</evidence>
<dbReference type="PROSITE" id="PS01081">
    <property type="entry name" value="HTH_TETR_1"/>
    <property type="match status" value="1"/>
</dbReference>
<dbReference type="Gene3D" id="1.10.10.60">
    <property type="entry name" value="Homeodomain-like"/>
    <property type="match status" value="1"/>
</dbReference>
<evidence type="ECO:0000259" key="5">
    <source>
        <dbReference type="PROSITE" id="PS50977"/>
    </source>
</evidence>
<dbReference type="PANTHER" id="PTHR43479">
    <property type="entry name" value="ACREF/ENVCD OPERON REPRESSOR-RELATED"/>
    <property type="match status" value="1"/>
</dbReference>
<dbReference type="SUPFAM" id="SSF48498">
    <property type="entry name" value="Tetracyclin repressor-like, C-terminal domain"/>
    <property type="match status" value="1"/>
</dbReference>
<dbReference type="FunFam" id="1.10.10.60:FF:000141">
    <property type="entry name" value="TetR family transcriptional regulator"/>
    <property type="match status" value="1"/>
</dbReference>
<dbReference type="SUPFAM" id="SSF46689">
    <property type="entry name" value="Homeodomain-like"/>
    <property type="match status" value="1"/>
</dbReference>
<dbReference type="InterPro" id="IPR036271">
    <property type="entry name" value="Tet_transcr_reg_TetR-rel_C_sf"/>
</dbReference>
<reference evidence="6 7" key="1">
    <citation type="journal article" date="2010" name="J. Bacteriol.">
        <title>Genome sequence of Lentisphaera araneosa HTCC2155T, the type species of the order Lentisphaerales in the phylum Lentisphaerae.</title>
        <authorList>
            <person name="Thrash J.C."/>
            <person name="Cho J.C."/>
            <person name="Vergin K.L."/>
            <person name="Morris R.M."/>
            <person name="Giovannoni S.J."/>
        </authorList>
    </citation>
    <scope>NUCLEOTIDE SEQUENCE [LARGE SCALE GENOMIC DNA]</scope>
    <source>
        <strain evidence="6 7">HTCC2155</strain>
    </source>
</reference>
<dbReference type="Proteomes" id="UP000004947">
    <property type="component" value="Unassembled WGS sequence"/>
</dbReference>
<comment type="caution">
    <text evidence="6">The sequence shown here is derived from an EMBL/GenBank/DDBJ whole genome shotgun (WGS) entry which is preliminary data.</text>
</comment>
<dbReference type="GO" id="GO:0003677">
    <property type="term" value="F:DNA binding"/>
    <property type="evidence" value="ECO:0007669"/>
    <property type="project" value="UniProtKB-UniRule"/>
</dbReference>
<evidence type="ECO:0000313" key="7">
    <source>
        <dbReference type="Proteomes" id="UP000004947"/>
    </source>
</evidence>